<dbReference type="InterPro" id="IPR015422">
    <property type="entry name" value="PyrdxlP-dep_Trfase_small"/>
</dbReference>
<comment type="caution">
    <text evidence="4">The sequence shown here is derived from an EMBL/GenBank/DDBJ whole genome shotgun (WGS) entry which is preliminary data.</text>
</comment>
<dbReference type="InterPro" id="IPR000192">
    <property type="entry name" value="Aminotrans_V_dom"/>
</dbReference>
<evidence type="ECO:0000259" key="3">
    <source>
        <dbReference type="Pfam" id="PF00266"/>
    </source>
</evidence>
<dbReference type="EMBL" id="JARQWQ010000079">
    <property type="protein sequence ID" value="KAK2553250.1"/>
    <property type="molecule type" value="Genomic_DNA"/>
</dbReference>
<keyword evidence="2" id="KW-0472">Membrane</keyword>
<evidence type="ECO:0000256" key="1">
    <source>
        <dbReference type="ARBA" id="ARBA00022898"/>
    </source>
</evidence>
<feature type="transmembrane region" description="Helical" evidence="2">
    <location>
        <begin position="31"/>
        <end position="53"/>
    </location>
</feature>
<dbReference type="Gene3D" id="3.90.1150.10">
    <property type="entry name" value="Aspartate Aminotransferase, domain 1"/>
    <property type="match status" value="1"/>
</dbReference>
<feature type="domain" description="Aminotransferase class V" evidence="3">
    <location>
        <begin position="117"/>
        <end position="442"/>
    </location>
</feature>
<reference evidence="4" key="2">
    <citation type="journal article" date="2023" name="Science">
        <title>Genomic signatures of disease resistance in endangered staghorn corals.</title>
        <authorList>
            <person name="Vollmer S.V."/>
            <person name="Selwyn J.D."/>
            <person name="Despard B.A."/>
            <person name="Roesel C.L."/>
        </authorList>
    </citation>
    <scope>NUCLEOTIDE SEQUENCE</scope>
    <source>
        <strain evidence="4">K2</strain>
    </source>
</reference>
<keyword evidence="1" id="KW-0663">Pyridoxal phosphate</keyword>
<reference evidence="4" key="1">
    <citation type="journal article" date="2023" name="G3 (Bethesda)">
        <title>Whole genome assembly and annotation of the endangered Caribbean coral Acropora cervicornis.</title>
        <authorList>
            <person name="Selwyn J.D."/>
            <person name="Vollmer S.V."/>
        </authorList>
    </citation>
    <scope>NUCLEOTIDE SEQUENCE</scope>
    <source>
        <strain evidence="4">K2</strain>
    </source>
</reference>
<dbReference type="Pfam" id="PF00266">
    <property type="entry name" value="Aminotran_5"/>
    <property type="match status" value="1"/>
</dbReference>
<protein>
    <submittedName>
        <fullName evidence="4">Hercynylcysteine sulfoxide lyase</fullName>
    </submittedName>
</protein>
<evidence type="ECO:0000256" key="2">
    <source>
        <dbReference type="SAM" id="Phobius"/>
    </source>
</evidence>
<dbReference type="SUPFAM" id="SSF53383">
    <property type="entry name" value="PLP-dependent transferases"/>
    <property type="match status" value="1"/>
</dbReference>
<dbReference type="PANTHER" id="PTHR43092:SF4">
    <property type="entry name" value="AMINOTRANSFERASE CLASS V DOMAIN-CONTAINING PROTEIN"/>
    <property type="match status" value="1"/>
</dbReference>
<proteinExistence type="predicted"/>
<accession>A0AAD9UXJ4</accession>
<keyword evidence="2" id="KW-1133">Transmembrane helix</keyword>
<keyword evidence="4" id="KW-0456">Lyase</keyword>
<name>A0AAD9UXJ4_ACRCE</name>
<sequence>MANAEKDQLDLDSLESSRIRRFFHLSSYVLFVWKTALLKSISAVFTFIFGPDFRQSMYGKRMRRKHFILDQSITFTNHGSYGTVPKKVLEIRWKFEEEVDKCPDSWFRYKSQDLWNKSLHSIAKFAGANFNNCVFVPNATCGINTILWCLDLCEGDGILITNQTYGAIQMAAQEVCRASKAKLLVLNIMFPTSDMTGSVNYQPSEIVQHYERVLQENRSIKIAIVDAITSVSAVKLPFKRITKVCHKYNVLVLVDGAHAPGQIPLDLERLGADFFVGNLHKWVFAPRGCAFLWVKPKFYDIIVPLIVSWMHDKTLQDRFYSQGTIDHTAYISAGAAINFYNEVGGMGTITKYNSQLVCWASTMLAETWNVEMLPIPESMRAPFMAVVRLPIELSVAYGATKDGEQQLMVDMYKRYNVVAAFVSIQASLWCRVSAQIYNAKEDYVTLAEAVLKLVKECKNGFQPKVKKASGPNRWSWYDASH</sequence>
<dbReference type="GO" id="GO:0016829">
    <property type="term" value="F:lyase activity"/>
    <property type="evidence" value="ECO:0007669"/>
    <property type="project" value="UniProtKB-KW"/>
</dbReference>
<organism evidence="4 5">
    <name type="scientific">Acropora cervicornis</name>
    <name type="common">Staghorn coral</name>
    <dbReference type="NCBI Taxonomy" id="6130"/>
    <lineage>
        <taxon>Eukaryota</taxon>
        <taxon>Metazoa</taxon>
        <taxon>Cnidaria</taxon>
        <taxon>Anthozoa</taxon>
        <taxon>Hexacorallia</taxon>
        <taxon>Scleractinia</taxon>
        <taxon>Astrocoeniina</taxon>
        <taxon>Acroporidae</taxon>
        <taxon>Acropora</taxon>
    </lineage>
</organism>
<dbReference type="Gene3D" id="3.40.640.10">
    <property type="entry name" value="Type I PLP-dependent aspartate aminotransferase-like (Major domain)"/>
    <property type="match status" value="1"/>
</dbReference>
<keyword evidence="5" id="KW-1185">Reference proteome</keyword>
<dbReference type="AlphaFoldDB" id="A0AAD9UXJ4"/>
<dbReference type="Proteomes" id="UP001249851">
    <property type="component" value="Unassembled WGS sequence"/>
</dbReference>
<dbReference type="InterPro" id="IPR015424">
    <property type="entry name" value="PyrdxlP-dep_Trfase"/>
</dbReference>
<dbReference type="InterPro" id="IPR015421">
    <property type="entry name" value="PyrdxlP-dep_Trfase_major"/>
</dbReference>
<dbReference type="PANTHER" id="PTHR43092">
    <property type="entry name" value="L-CYSTEINE DESULFHYDRASE"/>
    <property type="match status" value="1"/>
</dbReference>
<keyword evidence="2" id="KW-0812">Transmembrane</keyword>
<evidence type="ECO:0000313" key="5">
    <source>
        <dbReference type="Proteomes" id="UP001249851"/>
    </source>
</evidence>
<gene>
    <name evidence="4" type="ORF">P5673_025451</name>
</gene>
<evidence type="ECO:0000313" key="4">
    <source>
        <dbReference type="EMBL" id="KAK2553250.1"/>
    </source>
</evidence>